<feature type="compositionally biased region" description="Polar residues" evidence="5">
    <location>
        <begin position="149"/>
        <end position="173"/>
    </location>
</feature>
<evidence type="ECO:0000256" key="2">
    <source>
        <dbReference type="ARBA" id="ARBA00022540"/>
    </source>
</evidence>
<keyword evidence="3" id="KW-0810">Translation regulation</keyword>
<evidence type="ECO:0000313" key="7">
    <source>
        <dbReference type="EMBL" id="KAI7746037.1"/>
    </source>
</evidence>
<dbReference type="GO" id="GO:0006417">
    <property type="term" value="P:regulation of translation"/>
    <property type="evidence" value="ECO:0007669"/>
    <property type="project" value="UniProtKB-KW"/>
</dbReference>
<dbReference type="EMBL" id="JAMZMK010007051">
    <property type="protein sequence ID" value="KAI7746037.1"/>
    <property type="molecule type" value="Genomic_DNA"/>
</dbReference>
<keyword evidence="8" id="KW-1185">Reference proteome</keyword>
<dbReference type="PROSITE" id="PS51366">
    <property type="entry name" value="MI"/>
    <property type="match status" value="1"/>
</dbReference>
<comment type="caution">
    <text evidence="7">The sequence shown here is derived from an EMBL/GenBank/DDBJ whole genome shotgun (WGS) entry which is preliminary data.</text>
</comment>
<dbReference type="FunFam" id="1.25.40.180:FF:000034">
    <property type="entry name" value="Eukaryotic translation initiation factor 4G"/>
    <property type="match status" value="1"/>
</dbReference>
<dbReference type="AlphaFoldDB" id="A0AAD5GKB0"/>
<dbReference type="SMART" id="SM00544">
    <property type="entry name" value="MA3"/>
    <property type="match status" value="1"/>
</dbReference>
<evidence type="ECO:0000256" key="1">
    <source>
        <dbReference type="ARBA" id="ARBA00005775"/>
    </source>
</evidence>
<proteinExistence type="inferred from homology"/>
<evidence type="ECO:0000256" key="5">
    <source>
        <dbReference type="SAM" id="MobiDB-lite"/>
    </source>
</evidence>
<feature type="region of interest" description="Disordered" evidence="5">
    <location>
        <begin position="143"/>
        <end position="180"/>
    </location>
</feature>
<dbReference type="GO" id="GO:0016281">
    <property type="term" value="C:eukaryotic translation initiation factor 4F complex"/>
    <property type="evidence" value="ECO:0007669"/>
    <property type="project" value="TreeGrafter"/>
</dbReference>
<dbReference type="PANTHER" id="PTHR23253:SF9">
    <property type="entry name" value="EUKARYOTIC TRANSLATION INITIATION FACTOR 4 GAMMA 2"/>
    <property type="match status" value="1"/>
</dbReference>
<dbReference type="InterPro" id="IPR016024">
    <property type="entry name" value="ARM-type_fold"/>
</dbReference>
<evidence type="ECO:0000259" key="6">
    <source>
        <dbReference type="PROSITE" id="PS51366"/>
    </source>
</evidence>
<evidence type="ECO:0000256" key="4">
    <source>
        <dbReference type="ARBA" id="ARBA00022917"/>
    </source>
</evidence>
<evidence type="ECO:0000256" key="3">
    <source>
        <dbReference type="ARBA" id="ARBA00022845"/>
    </source>
</evidence>
<dbReference type="InterPro" id="IPR003891">
    <property type="entry name" value="Initiation_fac_eIF4g_MI"/>
</dbReference>
<comment type="similarity">
    <text evidence="1">Belongs to the eukaryotic initiation factor 4G family.</text>
</comment>
<dbReference type="Pfam" id="PF13966">
    <property type="entry name" value="zf-RVT"/>
    <property type="match status" value="1"/>
</dbReference>
<keyword evidence="2" id="KW-0396">Initiation factor</keyword>
<dbReference type="InterPro" id="IPR026960">
    <property type="entry name" value="RVT-Znf"/>
</dbReference>
<dbReference type="GO" id="GO:0003729">
    <property type="term" value="F:mRNA binding"/>
    <property type="evidence" value="ECO:0007669"/>
    <property type="project" value="TreeGrafter"/>
</dbReference>
<protein>
    <recommendedName>
        <fullName evidence="6">MI domain-containing protein</fullName>
    </recommendedName>
</protein>
<organism evidence="7 8">
    <name type="scientific">Ambrosia artemisiifolia</name>
    <name type="common">Common ragweed</name>
    <dbReference type="NCBI Taxonomy" id="4212"/>
    <lineage>
        <taxon>Eukaryota</taxon>
        <taxon>Viridiplantae</taxon>
        <taxon>Streptophyta</taxon>
        <taxon>Embryophyta</taxon>
        <taxon>Tracheophyta</taxon>
        <taxon>Spermatophyta</taxon>
        <taxon>Magnoliopsida</taxon>
        <taxon>eudicotyledons</taxon>
        <taxon>Gunneridae</taxon>
        <taxon>Pentapetalae</taxon>
        <taxon>asterids</taxon>
        <taxon>campanulids</taxon>
        <taxon>Asterales</taxon>
        <taxon>Asteraceae</taxon>
        <taxon>Asteroideae</taxon>
        <taxon>Heliantheae alliance</taxon>
        <taxon>Heliantheae</taxon>
        <taxon>Ambrosia</taxon>
    </lineage>
</organism>
<evidence type="ECO:0000313" key="8">
    <source>
        <dbReference type="Proteomes" id="UP001206925"/>
    </source>
</evidence>
<dbReference type="Gene3D" id="1.25.40.180">
    <property type="match status" value="1"/>
</dbReference>
<feature type="domain" description="MI" evidence="6">
    <location>
        <begin position="348"/>
        <end position="472"/>
    </location>
</feature>
<reference evidence="7" key="1">
    <citation type="submission" date="2022-06" db="EMBL/GenBank/DDBJ databases">
        <title>Uncovering the hologenomic basis of an extraordinary plant invasion.</title>
        <authorList>
            <person name="Bieker V.C."/>
            <person name="Martin M.D."/>
            <person name="Gilbert T."/>
            <person name="Hodgins K."/>
            <person name="Battlay P."/>
            <person name="Petersen B."/>
            <person name="Wilson J."/>
        </authorList>
    </citation>
    <scope>NUCLEOTIDE SEQUENCE</scope>
    <source>
        <strain evidence="7">AA19_3_7</strain>
        <tissue evidence="7">Leaf</tissue>
    </source>
</reference>
<dbReference type="GO" id="GO:0003743">
    <property type="term" value="F:translation initiation factor activity"/>
    <property type="evidence" value="ECO:0007669"/>
    <property type="project" value="UniProtKB-KW"/>
</dbReference>
<keyword evidence="4" id="KW-0648">Protein biosynthesis</keyword>
<accession>A0AAD5GKB0</accession>
<dbReference type="Pfam" id="PF02847">
    <property type="entry name" value="MA3"/>
    <property type="match status" value="1"/>
</dbReference>
<gene>
    <name evidence="7" type="ORF">M8C21_017247</name>
</gene>
<dbReference type="Proteomes" id="UP001206925">
    <property type="component" value="Unassembled WGS sequence"/>
</dbReference>
<dbReference type="PANTHER" id="PTHR23253">
    <property type="entry name" value="EUKARYOTIC TRANSLATION INITIATION FACTOR 4 GAMMA"/>
    <property type="match status" value="1"/>
</dbReference>
<dbReference type="SUPFAM" id="SSF48371">
    <property type="entry name" value="ARM repeat"/>
    <property type="match status" value="1"/>
</dbReference>
<sequence length="540" mass="60517">MQETDELLQWVSLCELLAAEGAEMGQDSWVWAATSDAEFTTNGTNKLLMQRAVYGTCFVLKWVSWVPMKCLIMAWRAEMNRIPTKMALVKRNIDIPDRSCSWCNFNDETVMHVMSDCIIASNVWDWIGRWKVEGPKKIEEVHRDAAQERQAQSSMLARGPNSNPSLRRASQTDFGPKGSAGVLSTNFQMGGGFRGLPQQLHGYGSQDSRFDYFENRTLPVPSRPMFDEAITLGPQGGLARGMSVMGQPFSMQGIAGPNNGYGSSMIQERRGYGTSRADLSSRYLPLSFSPRPGYDPRNIQEHNSMNYGNRDSRNIGRGGFDRVPPAEGARVSTPPQSDPSDKILSEDRLHDMSIETIKEFYSARDEKEVALCIKDLNAPGFYPSMISIWVTDSFERNDRDRDLLAKLLINLTKSQEGILTQDSLVRGLESILSTLEDAVNDAPKAAEFLGRMLARILMENVIPYKEVWRLIHEGGDKQGRLVEIGLAAEVVGVILETIKSEKGEPFLNEMRAASNLRIEVRAKAYMIDHKMAAQEDKNRI</sequence>
<feature type="region of interest" description="Disordered" evidence="5">
    <location>
        <begin position="290"/>
        <end position="343"/>
    </location>
</feature>
<name>A0AAD5GKB0_AMBAR</name>